<dbReference type="EMBL" id="VWPC01000007">
    <property type="protein sequence ID" value="KAA5843351.1"/>
    <property type="molecule type" value="Genomic_DNA"/>
</dbReference>
<feature type="region of interest" description="Disordered" evidence="1">
    <location>
        <begin position="28"/>
        <end position="48"/>
    </location>
</feature>
<name>A0AB34C849_9PSED</name>
<evidence type="ECO:0000313" key="2">
    <source>
        <dbReference type="EMBL" id="KAA5843351.1"/>
    </source>
</evidence>
<gene>
    <name evidence="2" type="ORF">F2A38_08650</name>
</gene>
<dbReference type="RefSeq" id="WP_150049837.1">
    <property type="nucleotide sequence ID" value="NZ_VWPC01000007.1"/>
</dbReference>
<reference evidence="2 3" key="1">
    <citation type="submission" date="2019-09" db="EMBL/GenBank/DDBJ databases">
        <authorList>
            <person name="Vacheron J."/>
            <person name="Dubost A."/>
            <person name="Prigent-Combaret C."/>
            <person name="Muller D."/>
        </authorList>
    </citation>
    <scope>NUCLEOTIDE SEQUENCE [LARGE SCALE GENOMIC DNA]</scope>
    <source>
        <strain evidence="2 3">JV497</strain>
    </source>
</reference>
<protein>
    <submittedName>
        <fullName evidence="2">Uncharacterized protein</fullName>
    </submittedName>
</protein>
<sequence>MIDTLLEQPWLLRTRNGFDRRGRTAFGERGISAAGQTAASTAPPESTTHGLFKEIRGWSTSIQWGPRDIPDTVRSKKYQLNKYEYPEKIKLA</sequence>
<evidence type="ECO:0000313" key="3">
    <source>
        <dbReference type="Proteomes" id="UP000323924"/>
    </source>
</evidence>
<comment type="caution">
    <text evidence="2">The sequence shown here is derived from an EMBL/GenBank/DDBJ whole genome shotgun (WGS) entry which is preliminary data.</text>
</comment>
<organism evidence="2 3">
    <name type="scientific">Pseudomonas chlororaphis</name>
    <dbReference type="NCBI Taxonomy" id="587753"/>
    <lineage>
        <taxon>Bacteria</taxon>
        <taxon>Pseudomonadati</taxon>
        <taxon>Pseudomonadota</taxon>
        <taxon>Gammaproteobacteria</taxon>
        <taxon>Pseudomonadales</taxon>
        <taxon>Pseudomonadaceae</taxon>
        <taxon>Pseudomonas</taxon>
    </lineage>
</organism>
<dbReference type="Proteomes" id="UP000323924">
    <property type="component" value="Unassembled WGS sequence"/>
</dbReference>
<dbReference type="AlphaFoldDB" id="A0AB34C849"/>
<evidence type="ECO:0000256" key="1">
    <source>
        <dbReference type="SAM" id="MobiDB-lite"/>
    </source>
</evidence>
<proteinExistence type="predicted"/>
<accession>A0AB34C849</accession>
<feature type="compositionally biased region" description="Low complexity" evidence="1">
    <location>
        <begin position="37"/>
        <end position="48"/>
    </location>
</feature>